<name>A0ACB7NVM7_9PEZI</name>
<protein>
    <submittedName>
        <fullName evidence="1">Uncharacterized protein</fullName>
    </submittedName>
</protein>
<proteinExistence type="predicted"/>
<sequence length="76" mass="8629">MVGNFPRALSCPWYLVLAIPYGPNPLLSTPVTGRNRWMIVWPQVNPCSFSFFVSPCIHLKLLVDHLNSTQYISRAP</sequence>
<comment type="caution">
    <text evidence="1">The sequence shown here is derived from an EMBL/GenBank/DDBJ whole genome shotgun (WGS) entry which is preliminary data.</text>
</comment>
<keyword evidence="2" id="KW-1185">Reference proteome</keyword>
<dbReference type="Proteomes" id="UP000724584">
    <property type="component" value="Unassembled WGS sequence"/>
</dbReference>
<accession>A0ACB7NVM7</accession>
<evidence type="ECO:0000313" key="1">
    <source>
        <dbReference type="EMBL" id="KAH6617455.1"/>
    </source>
</evidence>
<reference evidence="1 2" key="1">
    <citation type="journal article" date="2021" name="Nat. Commun.">
        <title>Genetic determinants of endophytism in the Arabidopsis root mycobiome.</title>
        <authorList>
            <person name="Mesny F."/>
            <person name="Miyauchi S."/>
            <person name="Thiergart T."/>
            <person name="Pickel B."/>
            <person name="Atanasova L."/>
            <person name="Karlsson M."/>
            <person name="Huettel B."/>
            <person name="Barry K.W."/>
            <person name="Haridas S."/>
            <person name="Chen C."/>
            <person name="Bauer D."/>
            <person name="Andreopoulos W."/>
            <person name="Pangilinan J."/>
            <person name="LaButti K."/>
            <person name="Riley R."/>
            <person name="Lipzen A."/>
            <person name="Clum A."/>
            <person name="Drula E."/>
            <person name="Henrissat B."/>
            <person name="Kohler A."/>
            <person name="Grigoriev I.V."/>
            <person name="Martin F.M."/>
            <person name="Hacquard S."/>
        </authorList>
    </citation>
    <scope>NUCLEOTIDE SEQUENCE [LARGE SCALE GENOMIC DNA]</scope>
    <source>
        <strain evidence="1 2">MPI-SDFR-AT-0079</strain>
    </source>
</reference>
<gene>
    <name evidence="1" type="ORF">F5144DRAFT_586505</name>
</gene>
<organism evidence="1 2">
    <name type="scientific">Chaetomium tenue</name>
    <dbReference type="NCBI Taxonomy" id="1854479"/>
    <lineage>
        <taxon>Eukaryota</taxon>
        <taxon>Fungi</taxon>
        <taxon>Dikarya</taxon>
        <taxon>Ascomycota</taxon>
        <taxon>Pezizomycotina</taxon>
        <taxon>Sordariomycetes</taxon>
        <taxon>Sordariomycetidae</taxon>
        <taxon>Sordariales</taxon>
        <taxon>Chaetomiaceae</taxon>
        <taxon>Chaetomium</taxon>
    </lineage>
</organism>
<dbReference type="EMBL" id="JAGIZQ010000007">
    <property type="protein sequence ID" value="KAH6617455.1"/>
    <property type="molecule type" value="Genomic_DNA"/>
</dbReference>
<evidence type="ECO:0000313" key="2">
    <source>
        <dbReference type="Proteomes" id="UP000724584"/>
    </source>
</evidence>